<evidence type="ECO:0000256" key="7">
    <source>
        <dbReference type="ARBA" id="ARBA00022840"/>
    </source>
</evidence>
<keyword evidence="2" id="KW-0808">Transferase</keyword>
<proteinExistence type="inferred from homology"/>
<reference evidence="13 14" key="1">
    <citation type="journal article" date="2016" name="Nat. Commun.">
        <title>Thousands of microbial genomes shed light on interconnected biogeochemical processes in an aquifer system.</title>
        <authorList>
            <person name="Anantharaman K."/>
            <person name="Brown C.T."/>
            <person name="Hug L.A."/>
            <person name="Sharon I."/>
            <person name="Castelle C.J."/>
            <person name="Probst A.J."/>
            <person name="Thomas B.C."/>
            <person name="Singh A."/>
            <person name="Wilkins M.J."/>
            <person name="Karaoz U."/>
            <person name="Brodie E.L."/>
            <person name="Williams K.H."/>
            <person name="Hubbard S.S."/>
            <person name="Banfield J.F."/>
        </authorList>
    </citation>
    <scope>NUCLEOTIDE SEQUENCE [LARGE SCALE GENOMIC DNA]</scope>
</reference>
<dbReference type="InterPro" id="IPR029057">
    <property type="entry name" value="PRTase-like"/>
</dbReference>
<dbReference type="GO" id="GO:0005737">
    <property type="term" value="C:cytoplasm"/>
    <property type="evidence" value="ECO:0007669"/>
    <property type="project" value="TreeGrafter"/>
</dbReference>
<keyword evidence="8" id="KW-0460">Magnesium</keyword>
<evidence type="ECO:0000313" key="13">
    <source>
        <dbReference type="EMBL" id="OGK22957.1"/>
    </source>
</evidence>
<dbReference type="GO" id="GO:0016301">
    <property type="term" value="F:kinase activity"/>
    <property type="evidence" value="ECO:0007669"/>
    <property type="project" value="UniProtKB-KW"/>
</dbReference>
<dbReference type="SUPFAM" id="SSF53271">
    <property type="entry name" value="PRTase-like"/>
    <property type="match status" value="2"/>
</dbReference>
<comment type="catalytic activity">
    <reaction evidence="9">
        <text>D-ribose 5-phosphate + ATP = 5-phospho-alpha-D-ribose 1-diphosphate + AMP + H(+)</text>
        <dbReference type="Rhea" id="RHEA:15609"/>
        <dbReference type="ChEBI" id="CHEBI:15378"/>
        <dbReference type="ChEBI" id="CHEBI:30616"/>
        <dbReference type="ChEBI" id="CHEBI:58017"/>
        <dbReference type="ChEBI" id="CHEBI:78346"/>
        <dbReference type="ChEBI" id="CHEBI:456215"/>
        <dbReference type="EC" id="2.7.6.1"/>
    </reaction>
</comment>
<dbReference type="GO" id="GO:0005524">
    <property type="term" value="F:ATP binding"/>
    <property type="evidence" value="ECO:0007669"/>
    <property type="project" value="UniProtKB-KW"/>
</dbReference>
<dbReference type="Gene3D" id="3.40.50.2020">
    <property type="match status" value="2"/>
</dbReference>
<evidence type="ECO:0000256" key="5">
    <source>
        <dbReference type="ARBA" id="ARBA00022741"/>
    </source>
</evidence>
<dbReference type="GO" id="GO:0006015">
    <property type="term" value="P:5-phosphoribose 1-diphosphate biosynthetic process"/>
    <property type="evidence" value="ECO:0007669"/>
    <property type="project" value="TreeGrafter"/>
</dbReference>
<dbReference type="EMBL" id="MFZM01000030">
    <property type="protein sequence ID" value="OGK22957.1"/>
    <property type="molecule type" value="Genomic_DNA"/>
</dbReference>
<keyword evidence="7" id="KW-0067">ATP-binding</keyword>
<evidence type="ECO:0000313" key="14">
    <source>
        <dbReference type="Proteomes" id="UP000177159"/>
    </source>
</evidence>
<organism evidence="13 14">
    <name type="scientific">Candidatus Roizmanbacteria bacterium RIFCSPHIGHO2_02_FULL_37_24</name>
    <dbReference type="NCBI Taxonomy" id="1802037"/>
    <lineage>
        <taxon>Bacteria</taxon>
        <taxon>Candidatus Roizmaniibacteriota</taxon>
    </lineage>
</organism>
<dbReference type="InterPro" id="IPR029099">
    <property type="entry name" value="Pribosyltran_N"/>
</dbReference>
<dbReference type="Proteomes" id="UP000177159">
    <property type="component" value="Unassembled WGS sequence"/>
</dbReference>
<dbReference type="Pfam" id="PF13793">
    <property type="entry name" value="Pribosyltran_N"/>
    <property type="match status" value="1"/>
</dbReference>
<name>A0A1F7GV14_9BACT</name>
<feature type="domain" description="Ribose-phosphate pyrophosphokinase N-terminal" evidence="12">
    <location>
        <begin position="1"/>
        <end position="117"/>
    </location>
</feature>
<dbReference type="GO" id="GO:0002189">
    <property type="term" value="C:ribose phosphate diphosphokinase complex"/>
    <property type="evidence" value="ECO:0007669"/>
    <property type="project" value="TreeGrafter"/>
</dbReference>
<evidence type="ECO:0000259" key="12">
    <source>
        <dbReference type="Pfam" id="PF13793"/>
    </source>
</evidence>
<dbReference type="AlphaFoldDB" id="A0A1F7GV14"/>
<dbReference type="EC" id="2.7.6.1" evidence="1"/>
<comment type="caution">
    <text evidence="13">The sequence shown here is derived from an EMBL/GenBank/DDBJ whole genome shotgun (WGS) entry which is preliminary data.</text>
</comment>
<gene>
    <name evidence="13" type="ORF">A3C24_03820</name>
</gene>
<evidence type="ECO:0000256" key="3">
    <source>
        <dbReference type="ARBA" id="ARBA00022723"/>
    </source>
</evidence>
<dbReference type="PANTHER" id="PTHR10210">
    <property type="entry name" value="RIBOSE-PHOSPHATE DIPHOSPHOKINASE FAMILY MEMBER"/>
    <property type="match status" value="1"/>
</dbReference>
<evidence type="ECO:0000259" key="11">
    <source>
        <dbReference type="Pfam" id="PF00156"/>
    </source>
</evidence>
<evidence type="ECO:0000256" key="8">
    <source>
        <dbReference type="ARBA" id="ARBA00022842"/>
    </source>
</evidence>
<dbReference type="FunFam" id="3.40.50.2020:FF:000007">
    <property type="entry name" value="Ribose-phosphate pyrophosphokinase"/>
    <property type="match status" value="1"/>
</dbReference>
<dbReference type="CDD" id="cd06223">
    <property type="entry name" value="PRTases_typeI"/>
    <property type="match status" value="1"/>
</dbReference>
<evidence type="ECO:0000256" key="9">
    <source>
        <dbReference type="ARBA" id="ARBA00049535"/>
    </source>
</evidence>
<feature type="domain" description="Phosphoribosyltransferase" evidence="11">
    <location>
        <begin position="142"/>
        <end position="289"/>
    </location>
</feature>
<dbReference type="SMART" id="SM01400">
    <property type="entry name" value="Pribosyltran_N"/>
    <property type="match status" value="1"/>
</dbReference>
<dbReference type="InterPro" id="IPR000836">
    <property type="entry name" value="PRTase_dom"/>
</dbReference>
<accession>A0A1F7GV14</accession>
<keyword evidence="6" id="KW-0418">Kinase</keyword>
<dbReference type="InterPro" id="IPR005946">
    <property type="entry name" value="Rib-P_diPkinase"/>
</dbReference>
<evidence type="ECO:0000256" key="4">
    <source>
        <dbReference type="ARBA" id="ARBA00022727"/>
    </source>
</evidence>
<evidence type="ECO:0000256" key="2">
    <source>
        <dbReference type="ARBA" id="ARBA00022679"/>
    </source>
</evidence>
<evidence type="ECO:0000256" key="10">
    <source>
        <dbReference type="RuleBase" id="RU004324"/>
    </source>
</evidence>
<dbReference type="GO" id="GO:0004749">
    <property type="term" value="F:ribose phosphate diphosphokinase activity"/>
    <property type="evidence" value="ECO:0007669"/>
    <property type="project" value="UniProtKB-EC"/>
</dbReference>
<dbReference type="PANTHER" id="PTHR10210:SF32">
    <property type="entry name" value="RIBOSE-PHOSPHATE PYROPHOSPHOKINASE 2"/>
    <property type="match status" value="1"/>
</dbReference>
<evidence type="ECO:0000256" key="6">
    <source>
        <dbReference type="ARBA" id="ARBA00022777"/>
    </source>
</evidence>
<dbReference type="GO" id="GO:0000287">
    <property type="term" value="F:magnesium ion binding"/>
    <property type="evidence" value="ECO:0007669"/>
    <property type="project" value="InterPro"/>
</dbReference>
<dbReference type="Pfam" id="PF00156">
    <property type="entry name" value="Pribosyltran"/>
    <property type="match status" value="1"/>
</dbReference>
<dbReference type="NCBIfam" id="TIGR01251">
    <property type="entry name" value="ribP_PPkin"/>
    <property type="match status" value="1"/>
</dbReference>
<keyword evidence="3" id="KW-0479">Metal-binding</keyword>
<dbReference type="GO" id="GO:0006164">
    <property type="term" value="P:purine nucleotide biosynthetic process"/>
    <property type="evidence" value="ECO:0007669"/>
    <property type="project" value="TreeGrafter"/>
</dbReference>
<keyword evidence="4 10" id="KW-0545">Nucleotide biosynthesis</keyword>
<keyword evidence="5" id="KW-0547">Nucleotide-binding</keyword>
<sequence>MKLFSGSSNIELSKKVAQKLGLTLSKAEIVRFDNSEVRVRIEEDVKNEICVVIQSTSNPTDTRLMELFFFCDALKRQEARKVIGVIPWFGYARQDIQHREGECVSANVVIRFLESIGFNKIYTVDLHNEATEGAFSIPFKHIFAAPLLAHQVKKYFVKKKITTLTPENIAILAPDQGAIELSRNFGEAFFGTTSFPLSVVEKKRNQDVLNKVKSFGLYGDVKGKHVIIVDDMIVSGSTLISAVDFLLSEYDVKGVYAAITHHDFAHGAEEKLESSNFIRIFTTDTIALFPQQRFKKLEETSIAPLLADELRYLT</sequence>
<comment type="similarity">
    <text evidence="10">Belongs to the ribose-phosphate pyrophosphokinase family.</text>
</comment>
<evidence type="ECO:0000256" key="1">
    <source>
        <dbReference type="ARBA" id="ARBA00013247"/>
    </source>
</evidence>
<protein>
    <recommendedName>
        <fullName evidence="1">ribose-phosphate diphosphokinase</fullName>
        <ecNumber evidence="1">2.7.6.1</ecNumber>
    </recommendedName>
</protein>